<dbReference type="SUPFAM" id="SSF55248">
    <property type="entry name" value="PCD-like"/>
    <property type="match status" value="1"/>
</dbReference>
<dbReference type="PANTHER" id="PTHR12599">
    <property type="entry name" value="PTERIN-4-ALPHA-CARBINOLAMINE DEHYDRATASE"/>
    <property type="match status" value="1"/>
</dbReference>
<evidence type="ECO:0000256" key="4">
    <source>
        <dbReference type="ARBA" id="ARBA00023239"/>
    </source>
</evidence>
<keyword evidence="4" id="KW-0456">Lyase</keyword>
<dbReference type="AlphaFoldDB" id="A0A443I3N1"/>
<evidence type="ECO:0000256" key="5">
    <source>
        <dbReference type="ARBA" id="ARBA00030497"/>
    </source>
</evidence>
<dbReference type="EC" id="4.2.1.96" evidence="3"/>
<dbReference type="VEuPathDB" id="FungiDB:C8Q69DRAFT_505300"/>
<gene>
    <name evidence="6" type="ORF">C8Q69DRAFT_505300</name>
</gene>
<evidence type="ECO:0000256" key="1">
    <source>
        <dbReference type="ARBA" id="ARBA00001554"/>
    </source>
</evidence>
<name>A0A443I3N1_BYSSP</name>
<dbReference type="InterPro" id="IPR001533">
    <property type="entry name" value="Pterin_deHydtase"/>
</dbReference>
<evidence type="ECO:0000256" key="3">
    <source>
        <dbReference type="ARBA" id="ARBA00013252"/>
    </source>
</evidence>
<dbReference type="Proteomes" id="UP000283841">
    <property type="component" value="Unassembled WGS sequence"/>
</dbReference>
<protein>
    <recommendedName>
        <fullName evidence="3">4a-hydroxytetrahydrobiopterin dehydratase</fullName>
        <ecNumber evidence="3">4.2.1.96</ecNumber>
    </recommendedName>
    <alternativeName>
        <fullName evidence="5">4-alpha-hydroxy-tetrahydropterin dehydratase</fullName>
    </alternativeName>
</protein>
<reference evidence="6 7" key="1">
    <citation type="journal article" date="2018" name="Front. Microbiol.">
        <title>Genomic and genetic insights into a cosmopolitan fungus, Paecilomyces variotii (Eurotiales).</title>
        <authorList>
            <person name="Urquhart A.S."/>
            <person name="Mondo S.J."/>
            <person name="Makela M.R."/>
            <person name="Hane J.K."/>
            <person name="Wiebenga A."/>
            <person name="He G."/>
            <person name="Mihaltcheva S."/>
            <person name="Pangilinan J."/>
            <person name="Lipzen A."/>
            <person name="Barry K."/>
            <person name="de Vries R.P."/>
            <person name="Grigoriev I.V."/>
            <person name="Idnurm A."/>
        </authorList>
    </citation>
    <scope>NUCLEOTIDE SEQUENCE [LARGE SCALE GENOMIC DNA]</scope>
    <source>
        <strain evidence="6 7">CBS 101075</strain>
    </source>
</reference>
<sequence length="166" mass="18548">MGRIIISRGLKAVSPARGFFSTSLLRMQPVLLPQSSQFRCTMSTSATQQPIYAQGEEENRLNPELSKLFESGWELDENKMGLKKTYHFKTYTKVLDFVQMVGIASKSKNHHSLMQLGHGHVSVHWTTHNPRGLTAKDIDMAQYCDNQGGLIKTVDRGEAAKCGPKP</sequence>
<dbReference type="CDD" id="cd00488">
    <property type="entry name" value="PCD_DCoH"/>
    <property type="match status" value="1"/>
</dbReference>
<dbReference type="GO" id="GO:0008124">
    <property type="term" value="F:4-alpha-hydroxytetrahydrobiopterin dehydratase activity"/>
    <property type="evidence" value="ECO:0007669"/>
    <property type="project" value="UniProtKB-EC"/>
</dbReference>
<dbReference type="EMBL" id="RCNU01000002">
    <property type="protein sequence ID" value="RWQ98680.1"/>
    <property type="molecule type" value="Genomic_DNA"/>
</dbReference>
<comment type="caution">
    <text evidence="6">The sequence shown here is derived from an EMBL/GenBank/DDBJ whole genome shotgun (WGS) entry which is preliminary data.</text>
</comment>
<comment type="catalytic activity">
    <reaction evidence="1">
        <text>(4aS,6R)-4a-hydroxy-L-erythro-5,6,7,8-tetrahydrobiopterin = (6R)-L-erythro-6,7-dihydrobiopterin + H2O</text>
        <dbReference type="Rhea" id="RHEA:11920"/>
        <dbReference type="ChEBI" id="CHEBI:15377"/>
        <dbReference type="ChEBI" id="CHEBI:15642"/>
        <dbReference type="ChEBI" id="CHEBI:43120"/>
        <dbReference type="EC" id="4.2.1.96"/>
    </reaction>
</comment>
<keyword evidence="7" id="KW-1185">Reference proteome</keyword>
<dbReference type="PANTHER" id="PTHR12599:SF0">
    <property type="entry name" value="PTERIN-4-ALPHA-CARBINOLAMINE DEHYDRATASE"/>
    <property type="match status" value="1"/>
</dbReference>
<comment type="similarity">
    <text evidence="2">Belongs to the pterin-4-alpha-carbinolamine dehydratase family.</text>
</comment>
<dbReference type="RefSeq" id="XP_028488325.1">
    <property type="nucleotide sequence ID" value="XM_028632693.1"/>
</dbReference>
<evidence type="ECO:0000313" key="6">
    <source>
        <dbReference type="EMBL" id="RWQ98680.1"/>
    </source>
</evidence>
<dbReference type="STRING" id="264951.A0A443I3N1"/>
<dbReference type="InterPro" id="IPR036428">
    <property type="entry name" value="PCD_sf"/>
</dbReference>
<proteinExistence type="inferred from homology"/>
<evidence type="ECO:0000256" key="2">
    <source>
        <dbReference type="ARBA" id="ARBA00006472"/>
    </source>
</evidence>
<dbReference type="GeneID" id="39601970"/>
<dbReference type="Pfam" id="PF01329">
    <property type="entry name" value="Pterin_4a"/>
    <property type="match status" value="1"/>
</dbReference>
<dbReference type="Gene3D" id="3.30.1360.20">
    <property type="entry name" value="Transcriptional coactivator/pterin dehydratase"/>
    <property type="match status" value="1"/>
</dbReference>
<evidence type="ECO:0000313" key="7">
    <source>
        <dbReference type="Proteomes" id="UP000283841"/>
    </source>
</evidence>
<accession>A0A443I3N1</accession>
<dbReference type="GO" id="GO:0006729">
    <property type="term" value="P:tetrahydrobiopterin biosynthetic process"/>
    <property type="evidence" value="ECO:0007669"/>
    <property type="project" value="InterPro"/>
</dbReference>
<organism evidence="6 7">
    <name type="scientific">Byssochlamys spectabilis</name>
    <name type="common">Paecilomyces variotii</name>
    <dbReference type="NCBI Taxonomy" id="264951"/>
    <lineage>
        <taxon>Eukaryota</taxon>
        <taxon>Fungi</taxon>
        <taxon>Dikarya</taxon>
        <taxon>Ascomycota</taxon>
        <taxon>Pezizomycotina</taxon>
        <taxon>Eurotiomycetes</taxon>
        <taxon>Eurotiomycetidae</taxon>
        <taxon>Eurotiales</taxon>
        <taxon>Thermoascaceae</taxon>
        <taxon>Paecilomyces</taxon>
    </lineage>
</organism>